<protein>
    <recommendedName>
        <fullName evidence="10">Autophagy-related protein 33</fullName>
    </recommendedName>
</protein>
<feature type="transmembrane region" description="Helical" evidence="7">
    <location>
        <begin position="261"/>
        <end position="283"/>
    </location>
</feature>
<feature type="transmembrane region" description="Helical" evidence="7">
    <location>
        <begin position="103"/>
        <end position="122"/>
    </location>
</feature>
<dbReference type="VEuPathDB" id="FungiDB:CAWG_06088"/>
<evidence type="ECO:0000313" key="9">
    <source>
        <dbReference type="Proteomes" id="UP000001429"/>
    </source>
</evidence>
<feature type="compositionally biased region" description="Acidic residues" evidence="6">
    <location>
        <begin position="217"/>
        <end position="228"/>
    </location>
</feature>
<name>C4YKT0_CANAW</name>
<evidence type="ECO:0000313" key="8">
    <source>
        <dbReference type="EMBL" id="EEQ47509.1"/>
    </source>
</evidence>
<feature type="transmembrane region" description="Helical" evidence="7">
    <location>
        <begin position="74"/>
        <end position="91"/>
    </location>
</feature>
<dbReference type="PaxDb" id="5476-C4YKT0"/>
<dbReference type="OMA" id="HPYLIYA"/>
<dbReference type="GO" id="GO:0000422">
    <property type="term" value="P:autophagy of mitochondrion"/>
    <property type="evidence" value="ECO:0007669"/>
    <property type="project" value="TreeGrafter"/>
</dbReference>
<evidence type="ECO:0000256" key="2">
    <source>
        <dbReference type="ARBA" id="ARBA00022692"/>
    </source>
</evidence>
<dbReference type="AlphaFoldDB" id="C4YKT0"/>
<dbReference type="EMBL" id="CH672354">
    <property type="protein sequence ID" value="EEQ47509.1"/>
    <property type="molecule type" value="Genomic_DNA"/>
</dbReference>
<dbReference type="PANTHER" id="PTHR37278:SF1">
    <property type="entry name" value="AUTOPHAGY-RELATED PROTEIN 33-RELATED"/>
    <property type="match status" value="1"/>
</dbReference>
<evidence type="ECO:0000256" key="1">
    <source>
        <dbReference type="ARBA" id="ARBA00004141"/>
    </source>
</evidence>
<dbReference type="InterPro" id="IPR051668">
    <property type="entry name" value="ATG33"/>
</dbReference>
<evidence type="ECO:0000256" key="6">
    <source>
        <dbReference type="SAM" id="MobiDB-lite"/>
    </source>
</evidence>
<dbReference type="PANTHER" id="PTHR37278">
    <property type="entry name" value="AUTOPHAGY-RELATED PROTEIN 33-RELATED"/>
    <property type="match status" value="1"/>
</dbReference>
<dbReference type="GO" id="GO:0016236">
    <property type="term" value="P:macroautophagy"/>
    <property type="evidence" value="ECO:0007669"/>
    <property type="project" value="TreeGrafter"/>
</dbReference>
<proteinExistence type="inferred from homology"/>
<accession>C4YKT0</accession>
<evidence type="ECO:0000256" key="5">
    <source>
        <dbReference type="ARBA" id="ARBA00038013"/>
    </source>
</evidence>
<evidence type="ECO:0000256" key="4">
    <source>
        <dbReference type="ARBA" id="ARBA00023136"/>
    </source>
</evidence>
<dbReference type="Proteomes" id="UP000001429">
    <property type="component" value="Chromosome 2"/>
</dbReference>
<keyword evidence="9" id="KW-1185">Reference proteome</keyword>
<evidence type="ECO:0008006" key="10">
    <source>
        <dbReference type="Google" id="ProtNLM"/>
    </source>
</evidence>
<gene>
    <name evidence="8" type="ORF">CAWG_06088</name>
</gene>
<reference evidence="8 9" key="1">
    <citation type="journal article" date="2009" name="Nature">
        <title>Evolution of pathogenicity and sexual reproduction in eight Candida genomes.</title>
        <authorList>
            <person name="Butler G."/>
            <person name="Rasmussen M.D."/>
            <person name="Lin M.F."/>
            <person name="Santos M.A."/>
            <person name="Sakthikumar S."/>
            <person name="Munro C.A."/>
            <person name="Rheinbay E."/>
            <person name="Grabherr M."/>
            <person name="Forche A."/>
            <person name="Reedy J.L."/>
            <person name="Agrafioti I."/>
            <person name="Arnaud M.B."/>
            <person name="Bates S."/>
            <person name="Brown A.J."/>
            <person name="Brunke S."/>
            <person name="Costanzo M.C."/>
            <person name="Fitzpatrick D.A."/>
            <person name="de Groot P.W."/>
            <person name="Harris D."/>
            <person name="Hoyer L.L."/>
            <person name="Hube B."/>
            <person name="Klis F.M."/>
            <person name="Kodira C."/>
            <person name="Lennard N."/>
            <person name="Logue M.E."/>
            <person name="Martin R."/>
            <person name="Neiman A.M."/>
            <person name="Nikolaou E."/>
            <person name="Quail M.A."/>
            <person name="Quinn J."/>
            <person name="Santos M.C."/>
            <person name="Schmitzberger F.F."/>
            <person name="Sherlock G."/>
            <person name="Shah P."/>
            <person name="Silverstein K.A."/>
            <person name="Skrzypek M.S."/>
            <person name="Soll D."/>
            <person name="Staggs R."/>
            <person name="Stansfield I."/>
            <person name="Stumpf M.P."/>
            <person name="Sudbery P.E."/>
            <person name="Srikantha T."/>
            <person name="Zeng Q."/>
            <person name="Berman J."/>
            <person name="Berriman M."/>
            <person name="Heitman J."/>
            <person name="Gow N.A."/>
            <person name="Lorenz M.C."/>
            <person name="Birren B.W."/>
            <person name="Kellis M."/>
            <person name="Cuomo C.A."/>
        </authorList>
    </citation>
    <scope>NUCLEOTIDE SEQUENCE [LARGE SCALE GENOMIC DNA]</scope>
    <source>
        <strain evidence="8 9">WO-1</strain>
    </source>
</reference>
<dbReference type="HOGENOM" id="CLU_1137973_0_0_1"/>
<keyword evidence="3 7" id="KW-1133">Transmembrane helix</keyword>
<feature type="compositionally biased region" description="Low complexity" evidence="6">
    <location>
        <begin position="196"/>
        <end position="208"/>
    </location>
</feature>
<sequence>MAGTCITTIKLLGVGSLGLLSSSIIYQSLTKLPELIHQFNCQFNTNKDGGTHSSITLFEQQLYRLKNIIFGNRLINGALTAISTGLFALAFKYSVSNEKHPYLIYAALGAPLSFISLYYNIYSVEEKILSQQKSKSTSVAKTRTKSKHSESSTTNQEDAQAYDDEDEPAELISKITSSDSLLGKSYVHLSDESGISTPNSTTSHPSTPKLEPHQQEQEQEQEQPTPADDDVELEVEQEVENILIKKQVVQNLKKIESGYTIASYVSGISFVIASIGLIGDYYYF</sequence>
<comment type="similarity">
    <text evidence="5">Belongs to the ATG33 family.</text>
</comment>
<evidence type="ECO:0000256" key="3">
    <source>
        <dbReference type="ARBA" id="ARBA00022989"/>
    </source>
</evidence>
<keyword evidence="4 7" id="KW-0472">Membrane</keyword>
<dbReference type="GO" id="GO:0005741">
    <property type="term" value="C:mitochondrial outer membrane"/>
    <property type="evidence" value="ECO:0007669"/>
    <property type="project" value="TreeGrafter"/>
</dbReference>
<keyword evidence="2 7" id="KW-0812">Transmembrane</keyword>
<feature type="region of interest" description="Disordered" evidence="6">
    <location>
        <begin position="192"/>
        <end position="228"/>
    </location>
</feature>
<organism evidence="8 9">
    <name type="scientific">Candida albicans (strain WO-1)</name>
    <name type="common">Yeast</name>
    <dbReference type="NCBI Taxonomy" id="294748"/>
    <lineage>
        <taxon>Eukaryota</taxon>
        <taxon>Fungi</taxon>
        <taxon>Dikarya</taxon>
        <taxon>Ascomycota</taxon>
        <taxon>Saccharomycotina</taxon>
        <taxon>Pichiomycetes</taxon>
        <taxon>Debaryomycetaceae</taxon>
        <taxon>Candida/Lodderomyces clade</taxon>
        <taxon>Candida</taxon>
    </lineage>
</organism>
<feature type="region of interest" description="Disordered" evidence="6">
    <location>
        <begin position="133"/>
        <end position="167"/>
    </location>
</feature>
<comment type="subcellular location">
    <subcellularLocation>
        <location evidence="1">Membrane</location>
        <topology evidence="1">Multi-pass membrane protein</topology>
    </subcellularLocation>
</comment>
<evidence type="ECO:0000256" key="7">
    <source>
        <dbReference type="SAM" id="Phobius"/>
    </source>
</evidence>
<dbReference type="OrthoDB" id="5336366at2759"/>